<sequence>MPGDRVVPEAMDAVPIARLEELLVHLAELRDPQTPINARLFDEVELQLNDANIPPLLDTVLLPLTQLLRSASTSSRDPEPLLSMTAKLLGPLTFSRVLTLADSTSILTALRSPLPSANLLALTMLHKAARGPDDAALLSTLPELVAALLTCWLDTESAAVTERAAIVLGDLLRTDCDVVEDVATNGAFVAFPAEMFKRRVPGHGHLWNLIFGSEQLFAIIPRLCRFASPDSEDNDADSPSRTERQISLAQGRLLRILPRLAVFDLRAISQTSFPELVPLPQNLARETGHGLLQWAALAMIDLSDLLMHYNLIDFFQRFISVMRVTNCGPPSTTRVIRALVKAATANDDLLKTRLIGFPDTLLEDEAEPLRTYIGQLLD</sequence>
<dbReference type="HOGENOM" id="CLU_064433_0_0_1"/>
<evidence type="ECO:0008006" key="3">
    <source>
        <dbReference type="Google" id="ProtNLM"/>
    </source>
</evidence>
<accession>A0A0A2V9C3</accession>
<reference evidence="1 2" key="1">
    <citation type="submission" date="2012-10" db="EMBL/GenBank/DDBJ databases">
        <title>Genome sequencing and analysis of entomopathogenic fungi Beauveria bassiana D1-5.</title>
        <authorList>
            <person name="Li Q."/>
            <person name="Wang L."/>
            <person name="Zhang Z."/>
            <person name="Wang Q."/>
            <person name="Ren J."/>
            <person name="Wang M."/>
            <person name="Xu W."/>
            <person name="Wang J."/>
            <person name="Lu Y."/>
            <person name="Du Q."/>
            <person name="Sun Z."/>
        </authorList>
    </citation>
    <scope>NUCLEOTIDE SEQUENCE [LARGE SCALE GENOMIC DNA]</scope>
    <source>
        <strain evidence="1 2">D1-5</strain>
    </source>
</reference>
<dbReference type="EMBL" id="ANFO01001061">
    <property type="protein sequence ID" value="KGQ04491.1"/>
    <property type="molecule type" value="Genomic_DNA"/>
</dbReference>
<comment type="caution">
    <text evidence="1">The sequence shown here is derived from an EMBL/GenBank/DDBJ whole genome shotgun (WGS) entry which is preliminary data.</text>
</comment>
<evidence type="ECO:0000313" key="2">
    <source>
        <dbReference type="Proteomes" id="UP000030106"/>
    </source>
</evidence>
<dbReference type="Gene3D" id="1.25.10.50">
    <property type="match status" value="1"/>
</dbReference>
<name>A0A0A2V9C3_BEABA</name>
<dbReference type="OrthoDB" id="4538483at2759"/>
<dbReference type="Proteomes" id="UP000030106">
    <property type="component" value="Unassembled WGS sequence"/>
</dbReference>
<protein>
    <recommendedName>
        <fullName evidence="3">DNA mismatch repair protein HSM3 N-terminal domain-containing protein</fullName>
    </recommendedName>
</protein>
<proteinExistence type="predicted"/>
<gene>
    <name evidence="1" type="ORF">BBAD15_g10261</name>
</gene>
<organism evidence="1 2">
    <name type="scientific">Beauveria bassiana D1-5</name>
    <dbReference type="NCBI Taxonomy" id="1245745"/>
    <lineage>
        <taxon>Eukaryota</taxon>
        <taxon>Fungi</taxon>
        <taxon>Dikarya</taxon>
        <taxon>Ascomycota</taxon>
        <taxon>Pezizomycotina</taxon>
        <taxon>Sordariomycetes</taxon>
        <taxon>Hypocreomycetidae</taxon>
        <taxon>Hypocreales</taxon>
        <taxon>Cordycipitaceae</taxon>
        <taxon>Beauveria</taxon>
    </lineage>
</organism>
<evidence type="ECO:0000313" key="1">
    <source>
        <dbReference type="EMBL" id="KGQ04491.1"/>
    </source>
</evidence>
<dbReference type="eggNOG" id="ENOG502S03U">
    <property type="taxonomic scope" value="Eukaryota"/>
</dbReference>
<dbReference type="AlphaFoldDB" id="A0A0A2V9C3"/>
<dbReference type="STRING" id="1245745.A0A0A2V9C3"/>